<dbReference type="InterPro" id="IPR029071">
    <property type="entry name" value="Ubiquitin-like_domsf"/>
</dbReference>
<dbReference type="InParanoid" id="A0A067QME7"/>
<dbReference type="Proteomes" id="UP000027135">
    <property type="component" value="Unassembled WGS sequence"/>
</dbReference>
<dbReference type="eggNOG" id="ENOG502SDU8">
    <property type="taxonomic scope" value="Eukaryota"/>
</dbReference>
<dbReference type="Gene3D" id="3.10.20.90">
    <property type="entry name" value="Phosphatidylinositol 3-kinase Catalytic Subunit, Chain A, domain 1"/>
    <property type="match status" value="2"/>
</dbReference>
<evidence type="ECO:0000313" key="4">
    <source>
        <dbReference type="Proteomes" id="UP000027135"/>
    </source>
</evidence>
<evidence type="ECO:0000259" key="2">
    <source>
        <dbReference type="PROSITE" id="PS50200"/>
    </source>
</evidence>
<feature type="region of interest" description="Disordered" evidence="1">
    <location>
        <begin position="1118"/>
        <end position="1153"/>
    </location>
</feature>
<gene>
    <name evidence="3" type="ORF">L798_15135</name>
</gene>
<reference evidence="3 4" key="1">
    <citation type="journal article" date="2014" name="Nat. Commun.">
        <title>Molecular traces of alternative social organization in a termite genome.</title>
        <authorList>
            <person name="Terrapon N."/>
            <person name="Li C."/>
            <person name="Robertson H.M."/>
            <person name="Ji L."/>
            <person name="Meng X."/>
            <person name="Booth W."/>
            <person name="Chen Z."/>
            <person name="Childers C.P."/>
            <person name="Glastad K.M."/>
            <person name="Gokhale K."/>
            <person name="Gowin J."/>
            <person name="Gronenberg W."/>
            <person name="Hermansen R.A."/>
            <person name="Hu H."/>
            <person name="Hunt B.G."/>
            <person name="Huylmans A.K."/>
            <person name="Khalil S.M."/>
            <person name="Mitchell R.D."/>
            <person name="Munoz-Torres M.C."/>
            <person name="Mustard J.A."/>
            <person name="Pan H."/>
            <person name="Reese J.T."/>
            <person name="Scharf M.E."/>
            <person name="Sun F."/>
            <person name="Vogel H."/>
            <person name="Xiao J."/>
            <person name="Yang W."/>
            <person name="Yang Z."/>
            <person name="Yang Z."/>
            <person name="Zhou J."/>
            <person name="Zhu J."/>
            <person name="Brent C.S."/>
            <person name="Elsik C.G."/>
            <person name="Goodisman M.A."/>
            <person name="Liberles D.A."/>
            <person name="Roe R.M."/>
            <person name="Vargo E.L."/>
            <person name="Vilcinskas A."/>
            <person name="Wang J."/>
            <person name="Bornberg-Bauer E."/>
            <person name="Korb J."/>
            <person name="Zhang G."/>
            <person name="Liebig J."/>
        </authorList>
    </citation>
    <scope>NUCLEOTIDE SEQUENCE [LARGE SCALE GENOMIC DNA]</scope>
    <source>
        <tissue evidence="3">Whole organism</tissue>
    </source>
</reference>
<dbReference type="PROSITE" id="PS50200">
    <property type="entry name" value="RA"/>
    <property type="match status" value="1"/>
</dbReference>
<dbReference type="SUPFAM" id="SSF54236">
    <property type="entry name" value="Ubiquitin-like"/>
    <property type="match status" value="1"/>
</dbReference>
<protein>
    <submittedName>
        <fullName evidence="3">Apoptosis-stimulating of p53 protein 1</fullName>
    </submittedName>
</protein>
<evidence type="ECO:0000313" key="3">
    <source>
        <dbReference type="EMBL" id="KDR10608.1"/>
    </source>
</evidence>
<keyword evidence="4" id="KW-1185">Reference proteome</keyword>
<evidence type="ECO:0000256" key="1">
    <source>
        <dbReference type="SAM" id="MobiDB-lite"/>
    </source>
</evidence>
<name>A0A067QME7_ZOONE</name>
<accession>A0A067QME7</accession>
<dbReference type="InterPro" id="IPR000159">
    <property type="entry name" value="RA_dom"/>
</dbReference>
<dbReference type="EMBL" id="KK853150">
    <property type="protein sequence ID" value="KDR10608.1"/>
    <property type="molecule type" value="Genomic_DNA"/>
</dbReference>
<dbReference type="Pfam" id="PF21801">
    <property type="entry name" value="ASPP2-like_RA"/>
    <property type="match status" value="2"/>
</dbReference>
<dbReference type="InterPro" id="IPR048942">
    <property type="entry name" value="ASPP2-like_RA"/>
</dbReference>
<proteinExistence type="predicted"/>
<dbReference type="GO" id="GO:0007165">
    <property type="term" value="P:signal transduction"/>
    <property type="evidence" value="ECO:0007669"/>
    <property type="project" value="InterPro"/>
</dbReference>
<organism evidence="3 4">
    <name type="scientific">Zootermopsis nevadensis</name>
    <name type="common">Dampwood termite</name>
    <dbReference type="NCBI Taxonomy" id="136037"/>
    <lineage>
        <taxon>Eukaryota</taxon>
        <taxon>Metazoa</taxon>
        <taxon>Ecdysozoa</taxon>
        <taxon>Arthropoda</taxon>
        <taxon>Hexapoda</taxon>
        <taxon>Insecta</taxon>
        <taxon>Pterygota</taxon>
        <taxon>Neoptera</taxon>
        <taxon>Polyneoptera</taxon>
        <taxon>Dictyoptera</taxon>
        <taxon>Blattodea</taxon>
        <taxon>Blattoidea</taxon>
        <taxon>Termitoidae</taxon>
        <taxon>Termopsidae</taxon>
        <taxon>Zootermopsis</taxon>
    </lineage>
</organism>
<sequence>MRDRILTASSRFLLWQMVSYSRGSRVCSVLLHVEVRQFSYKVGGISFCTTLYRSKAPNWSTVGHGNKGHQALPTPLLGGRKLFYLGLSRNFPFSWVPKRRCFNYRGRMTSISNVKDAGLVILGSRVRFPAVPEFITCVGQGRGLGNTEFSSGGFPGFSVASQQLLHSHTEEGNGKPRLDHLPRTMIIMKEDEIGWECGAHREEARRMSSYPNRRLRIHPDLDTPVIIITVLFGMAFITFKYKQLCKADGVTALGTKTAFLSGTKQHLLKQMSLSHISGTTNGAYTILVARIPLLQEYQYLCLVRKGLISRASGKWILEFGVLSSHRPLSASANWKTPAHATDRHVLVPYKQPRPYFYVLINCFDSSADVRLLIILNQSLFAKSDESERRINESVPYRFVGSRIEKHALPENQLDNEEDPNAMETDRSRVWKCPAQLFECTRRGGGSFFPLHDQKRVYHSTLRDWGQLLHNSAQAGYVIPMIVRVYGESGGDDDPLVTDVPVTPDTTCKDIIECCRDPGEEHCALVETWGPGSAYCNRGESVRSRSVIIKIQGDQSGWEGQQMRKQTLQGIAVDNEAERRVYEVMRYACRIMMFPTANVMIHSINTFQLDRQTDGPTDESASIQLPWKRVIKTERKPGVIDVVILRRRNIRTERVLRDDERPLEILQEWGPHQDRVKFVLRYTVLPSAMNVVFCDIAVALIMKAVSKSGRSVDIYQTTQRNMAKASRRNKKNRVDFVILQDRDHQHFKFKHVNSERTLDDLSIASSSGSSVIGCNFCCCHSTRGQVLCSKQVFTWRSVTEREKKTKGLRGPPVVMLPRASFRGPPVTRGPYCPLGSHSPGLSMAFFEDAVRVTNEKSKVLCSCAVRNARVLWITLLLYCLELDFLRNIADASERCRGICGIQTTRSGDVSVCTPPPLMTQRVCSRKDEFLIVKNCSLRLRKYYRYLPDILSGGLFTGTRATLRYSLSVRAEIELVILTTMDSTTRRYKPFGNSGNRILNQFRYLSKAEWCVAKAINVCLFRDSSSPFTELVDVKIRNTSTSLEGKARRVLNLDAKERSNEKIWRGRIRAYQKGGFHGSLDLSSARPTPSPFVVNLLTNGELGLRDTHRQTDRQTHWLDNKSHFPYSKGRRKDTRNGMKEPGQFGRRKDTRNGMKEPGQFGESYYLALRRISRDYFLKQRQAVDLCNGEVLCFLRGTDWILKFHLKELRLQSCPSALTIVGGKSLITRRIRVWENCKSFPEVAANREMLPETQMPLGRRWVESRVLGPESCYYLPLEPHSTNPYREENTTPHHYENQLVRHLKPKLVFIIFKNPDRTAKKTLHLTIRSRIRRYHIRFNKRTSRSCFLRFIRNPTKRVLKITPTAGNNFRTTDQIFMEFDIGRLCRKMNPRSLAVVAPALS</sequence>
<feature type="domain" description="Ras-associating" evidence="2">
    <location>
        <begin position="651"/>
        <end position="684"/>
    </location>
</feature>
<dbReference type="STRING" id="136037.A0A067QME7"/>